<feature type="signal peptide" evidence="2">
    <location>
        <begin position="1"/>
        <end position="37"/>
    </location>
</feature>
<proteinExistence type="predicted"/>
<accession>A0ABU2MFW9</accession>
<keyword evidence="2" id="KW-0732">Signal</keyword>
<comment type="caution">
    <text evidence="3">The sequence shown here is derived from an EMBL/GenBank/DDBJ whole genome shotgun (WGS) entry which is preliminary data.</text>
</comment>
<protein>
    <submittedName>
        <fullName evidence="3">DUF839 domain-containing protein</fullName>
    </submittedName>
</protein>
<dbReference type="RefSeq" id="WP_311513712.1">
    <property type="nucleotide sequence ID" value="NZ_JAVREP010000019.1"/>
</dbReference>
<organism evidence="3 4">
    <name type="scientific">Nocardiopsis lambiniae</name>
    <dbReference type="NCBI Taxonomy" id="3075539"/>
    <lineage>
        <taxon>Bacteria</taxon>
        <taxon>Bacillati</taxon>
        <taxon>Actinomycetota</taxon>
        <taxon>Actinomycetes</taxon>
        <taxon>Streptosporangiales</taxon>
        <taxon>Nocardiopsidaceae</taxon>
        <taxon>Nocardiopsis</taxon>
    </lineage>
</organism>
<dbReference type="Proteomes" id="UP001183390">
    <property type="component" value="Unassembled WGS sequence"/>
</dbReference>
<dbReference type="PROSITE" id="PS51318">
    <property type="entry name" value="TAT"/>
    <property type="match status" value="1"/>
</dbReference>
<dbReference type="InterPro" id="IPR008557">
    <property type="entry name" value="PhoX"/>
</dbReference>
<feature type="region of interest" description="Disordered" evidence="1">
    <location>
        <begin position="537"/>
        <end position="562"/>
    </location>
</feature>
<feature type="chain" id="PRO_5046865072" evidence="2">
    <location>
        <begin position="38"/>
        <end position="585"/>
    </location>
</feature>
<dbReference type="InterPro" id="IPR006311">
    <property type="entry name" value="TAT_signal"/>
</dbReference>
<evidence type="ECO:0000313" key="4">
    <source>
        <dbReference type="Proteomes" id="UP001183390"/>
    </source>
</evidence>
<evidence type="ECO:0000256" key="2">
    <source>
        <dbReference type="SAM" id="SignalP"/>
    </source>
</evidence>
<gene>
    <name evidence="3" type="ORF">RM479_22285</name>
</gene>
<dbReference type="PANTHER" id="PTHR35399:SF2">
    <property type="entry name" value="DUF839 DOMAIN-CONTAINING PROTEIN"/>
    <property type="match status" value="1"/>
</dbReference>
<dbReference type="PANTHER" id="PTHR35399">
    <property type="entry name" value="SLR8030 PROTEIN"/>
    <property type="match status" value="1"/>
</dbReference>
<name>A0ABU2MFW9_9ACTN</name>
<reference evidence="4" key="1">
    <citation type="submission" date="2023-07" db="EMBL/GenBank/DDBJ databases">
        <title>30 novel species of actinomycetes from the DSMZ collection.</title>
        <authorList>
            <person name="Nouioui I."/>
        </authorList>
    </citation>
    <scope>NUCLEOTIDE SEQUENCE [LARGE SCALE GENOMIC DNA]</scope>
    <source>
        <strain evidence="4">DSM 44743</strain>
    </source>
</reference>
<dbReference type="EMBL" id="JAVREP010000019">
    <property type="protein sequence ID" value="MDT0331151.1"/>
    <property type="molecule type" value="Genomic_DNA"/>
</dbReference>
<dbReference type="SUPFAM" id="SSF63829">
    <property type="entry name" value="Calcium-dependent phosphotriesterase"/>
    <property type="match status" value="1"/>
</dbReference>
<evidence type="ECO:0000256" key="1">
    <source>
        <dbReference type="SAM" id="MobiDB-lite"/>
    </source>
</evidence>
<sequence length="585" mass="60870">MTDRRGPALTRRHLLHAAGLGSMAAALAGLPHGPALADPAGGTAPGFTEVPVTRADRVTVPPGYTSRVLAPWGAPIVPGGPAWRPDAGNTAAQARLQVGTGHSGLHYLPMGPSREGVRNGLLVIGHAALDPTLLHTDGGRSDTAERVAKEIASLGATVIRVELTEGRWQQARDELNRRITADTPVVFSGPLAGHPALDTGADPSGTTGGSAHALTPWHTYLTGEETFPDVFGSRNASWRPKTTERAYGLTAGSARGWHRHHDRFDLARTPKEANRFGWVVEIDPFDPSAPPAKRTALGRIAHVGIAVAASRGRPVVYMSDVAHVYKFVAARPWEQTRTATGSPLDEGTLYALRLDRDGTGTWLPLAHGRAGLTVRDGFADQADVLLRARQAAAAVGATALRGPGRPTVHPDTGQVYLPEAGAGGDGRLLAWTEGALDHAATVLAWREFAKAGGSGQGGVLTSPGGVFAGADGRVWITTDVARTAGATGRGHPGNGALVCADPRTGRMRRFLTGPRGCGIAGVSATPDHRTLFVAVRGPGSSDARSGGPTAENPRAVGNWPGFDPKGRPRCAVVVVRKEDGGIIGT</sequence>
<evidence type="ECO:0000313" key="3">
    <source>
        <dbReference type="EMBL" id="MDT0331151.1"/>
    </source>
</evidence>
<dbReference type="Pfam" id="PF05787">
    <property type="entry name" value="PhoX"/>
    <property type="match status" value="1"/>
</dbReference>
<keyword evidence="4" id="KW-1185">Reference proteome</keyword>